<gene>
    <name evidence="1" type="ORF">MA4_106O17.28</name>
</gene>
<sequence length="211" mass="24036">MGPSAIISFRTWDGPTRAEEDDDGTKECETQERRRTLFDLINSSFRKGRRCIPSWDSWRVPQDARTKPQGTVKIGAGITGLVFFREFDLFWYKDGILIDVCFGEPPWRFDGLSLTLRLFRDTLIIVPEDLGLPGALLPYVCASNFPPVICWEYMLSVEEVDLHTLQASKEELWSSVSLGLFKMACMKLGSKTDGFQRQGQAWYVVLVIIVV</sequence>
<dbReference type="EMBL" id="AC186747">
    <property type="protein sequence ID" value="ABF69981.1"/>
    <property type="molecule type" value="Genomic_DNA"/>
</dbReference>
<name>Q1EPH6_MUSAC</name>
<accession>Q1EPH6</accession>
<protein>
    <submittedName>
        <fullName evidence="1">Uncharacterized protein</fullName>
    </submittedName>
</protein>
<dbReference type="AlphaFoldDB" id="Q1EPH6"/>
<evidence type="ECO:0000313" key="1">
    <source>
        <dbReference type="EMBL" id="ABF69981.1"/>
    </source>
</evidence>
<reference evidence="1" key="1">
    <citation type="submission" date="2006-05" db="EMBL/GenBank/DDBJ databases">
        <authorList>
            <person name="Ciampi A.Y."/>
            <person name="Santos C.M.R."/>
            <person name="da Silva F.R."/>
            <person name="Pappas G.J. Jr"/>
            <person name="Ronning C.M."/>
            <person name="Cheung F."/>
            <person name="Haas B.J."/>
            <person name="Piffanelli P."/>
            <person name="Town C.D."/>
            <person name="Miller R.N.G."/>
            <person name="Souza M.T. Jr."/>
        </authorList>
    </citation>
    <scope>NUCLEOTIDE SEQUENCE</scope>
</reference>
<proteinExistence type="predicted"/>
<organism evidence="1">
    <name type="scientific">Musa acuminata</name>
    <name type="common">Banana</name>
    <name type="synonym">Musa cavendishii</name>
    <dbReference type="NCBI Taxonomy" id="4641"/>
    <lineage>
        <taxon>Eukaryota</taxon>
        <taxon>Viridiplantae</taxon>
        <taxon>Streptophyta</taxon>
        <taxon>Embryophyta</taxon>
        <taxon>Tracheophyta</taxon>
        <taxon>Spermatophyta</taxon>
        <taxon>Magnoliopsida</taxon>
        <taxon>Liliopsida</taxon>
        <taxon>Zingiberales</taxon>
        <taxon>Musaceae</taxon>
        <taxon>Musa</taxon>
    </lineage>
</organism>